<dbReference type="AlphaFoldDB" id="A0A081G2P4"/>
<sequence>MAKNLTRFGSLFDDTFFDDLFRPLAVRANGEKVPAIDVHESDGAYSVSVDLPGVKKEDIQISLENGILSIKAETRREEKEEKEGKLIRQERHVGQFLRQLSVGADVDPAAVKASFNDGVLALTLPKRVKEEPEGVKIDIE</sequence>
<dbReference type="InterPro" id="IPR031107">
    <property type="entry name" value="Small_HSP"/>
</dbReference>
<dbReference type="STRING" id="1232683.ADIMK_0751"/>
<evidence type="ECO:0000259" key="3">
    <source>
        <dbReference type="PROSITE" id="PS01031"/>
    </source>
</evidence>
<evidence type="ECO:0000313" key="5">
    <source>
        <dbReference type="Proteomes" id="UP000028252"/>
    </source>
</evidence>
<dbReference type="SUPFAM" id="SSF49764">
    <property type="entry name" value="HSP20-like chaperones"/>
    <property type="match status" value="1"/>
</dbReference>
<dbReference type="InterPro" id="IPR008978">
    <property type="entry name" value="HSP20-like_chaperone"/>
</dbReference>
<gene>
    <name evidence="4" type="ORF">ADIMK_0751</name>
</gene>
<keyword evidence="4" id="KW-0346">Stress response</keyword>
<dbReference type="OrthoDB" id="9792695at2"/>
<dbReference type="Gene3D" id="2.60.40.790">
    <property type="match status" value="1"/>
</dbReference>
<dbReference type="RefSeq" id="WP_051692413.1">
    <property type="nucleotide sequence ID" value="NZ_JMQN01000013.1"/>
</dbReference>
<name>A0A081G2P4_9GAMM</name>
<accession>A0A081G2P4</accession>
<dbReference type="Pfam" id="PF00011">
    <property type="entry name" value="HSP20"/>
    <property type="match status" value="1"/>
</dbReference>
<dbReference type="PROSITE" id="PS01031">
    <property type="entry name" value="SHSP"/>
    <property type="match status" value="1"/>
</dbReference>
<reference evidence="4 5" key="1">
    <citation type="submission" date="2014-04" db="EMBL/GenBank/DDBJ databases">
        <title>Marinobacterium kochiensis sp. nov., isolated from sediment sample collected from Kochi backwaters in Kerala, India.</title>
        <authorList>
            <person name="Singh A."/>
            <person name="Pinnaka A.K."/>
        </authorList>
    </citation>
    <scope>NUCLEOTIDE SEQUENCE [LARGE SCALE GENOMIC DNA]</scope>
    <source>
        <strain evidence="4 5">AK27</strain>
    </source>
</reference>
<dbReference type="PANTHER" id="PTHR11527">
    <property type="entry name" value="HEAT-SHOCK PROTEIN 20 FAMILY MEMBER"/>
    <property type="match status" value="1"/>
</dbReference>
<dbReference type="EMBL" id="JMQN01000013">
    <property type="protein sequence ID" value="KEA65049.1"/>
    <property type="molecule type" value="Genomic_DNA"/>
</dbReference>
<dbReference type="eggNOG" id="COG0071">
    <property type="taxonomic scope" value="Bacteria"/>
</dbReference>
<dbReference type="InterPro" id="IPR002068">
    <property type="entry name" value="A-crystallin/Hsp20_dom"/>
</dbReference>
<dbReference type="PATRIC" id="fig|1232683.4.peg.743"/>
<keyword evidence="5" id="KW-1185">Reference proteome</keyword>
<evidence type="ECO:0000313" key="4">
    <source>
        <dbReference type="EMBL" id="KEA65049.1"/>
    </source>
</evidence>
<proteinExistence type="inferred from homology"/>
<organism evidence="4 5">
    <name type="scientific">Marinobacterium lacunae</name>
    <dbReference type="NCBI Taxonomy" id="1232683"/>
    <lineage>
        <taxon>Bacteria</taxon>
        <taxon>Pseudomonadati</taxon>
        <taxon>Pseudomonadota</taxon>
        <taxon>Gammaproteobacteria</taxon>
        <taxon>Oceanospirillales</taxon>
        <taxon>Oceanospirillaceae</taxon>
        <taxon>Marinobacterium</taxon>
    </lineage>
</organism>
<feature type="domain" description="SHSP" evidence="3">
    <location>
        <begin position="27"/>
        <end position="140"/>
    </location>
</feature>
<evidence type="ECO:0000256" key="2">
    <source>
        <dbReference type="RuleBase" id="RU003616"/>
    </source>
</evidence>
<comment type="caution">
    <text evidence="4">The sequence shown here is derived from an EMBL/GenBank/DDBJ whole genome shotgun (WGS) entry which is preliminary data.</text>
</comment>
<comment type="similarity">
    <text evidence="1 2">Belongs to the small heat shock protein (HSP20) family.</text>
</comment>
<evidence type="ECO:0000256" key="1">
    <source>
        <dbReference type="PROSITE-ProRule" id="PRU00285"/>
    </source>
</evidence>
<dbReference type="Proteomes" id="UP000028252">
    <property type="component" value="Unassembled WGS sequence"/>
</dbReference>
<protein>
    <submittedName>
        <fullName evidence="4">Heat shock protein Hsp20</fullName>
    </submittedName>
</protein>